<dbReference type="SUPFAM" id="SSF53187">
    <property type="entry name" value="Zn-dependent exopeptidases"/>
    <property type="match status" value="1"/>
</dbReference>
<dbReference type="CDD" id="cd06237">
    <property type="entry name" value="M14_Nna1-like"/>
    <property type="match status" value="1"/>
</dbReference>
<keyword evidence="4" id="KW-0645">Protease</keyword>
<evidence type="ECO:0000313" key="4">
    <source>
        <dbReference type="EMBL" id="TDQ19252.1"/>
    </source>
</evidence>
<comment type="cofactor">
    <cofactor evidence="1">
        <name>Zn(2+)</name>
        <dbReference type="ChEBI" id="CHEBI:29105"/>
    </cofactor>
</comment>
<proteinExistence type="inferred from homology"/>
<dbReference type="GO" id="GO:0004181">
    <property type="term" value="F:metallocarboxypeptidase activity"/>
    <property type="evidence" value="ECO:0007669"/>
    <property type="project" value="InterPro"/>
</dbReference>
<sequence length="418" mass="47763">MESLKPTYFLFLLITFSACKSTAQWEGQGPIQVVETKDQTISYQTKQTWDAGNGVFFSNQLEGARLNGVQRINDTLVQVTILPENEPINPSPWYAFKLWSGNTQEFWIEFSYAGKGFHRYFPKLSSDGKTFSNADSSNFFQPKDEKGRPEKAFLKVNASADTLWVAAQDKIGTAHVQEWKEMLLQKDFVEVISIGKSKEGRPLEILKIGEANDQEMLMVISMQHPPELTGFLAMQAFVEEIIKDTPQAKKFRSKYNLYLMPQMNPDGVAKGHWRHNVGGIDLNRDWVNFNQPETKTLAYFMTNKMKESGGKFVFAADFHSTWEDIFYTNNEELDGNFPGLIPKVIKKSSKRIPGYVPNIRPNEGKERGVTSNSYFFFVHQAESMTFEVGDNTPRDIIKMKGSYLGQELMKILNKKKCK</sequence>
<dbReference type="InterPro" id="IPR000834">
    <property type="entry name" value="Peptidase_M14"/>
</dbReference>
<reference evidence="4 5" key="1">
    <citation type="submission" date="2019-03" db="EMBL/GenBank/DDBJ databases">
        <title>Genomic Encyclopedia of Type Strains, Phase III (KMG-III): the genomes of soil and plant-associated and newly described type strains.</title>
        <authorList>
            <person name="Whitman W."/>
        </authorList>
    </citation>
    <scope>NUCLEOTIDE SEQUENCE [LARGE SCALE GENOMIC DNA]</scope>
    <source>
        <strain evidence="4 5">CECT 8446</strain>
    </source>
</reference>
<dbReference type="Proteomes" id="UP000294535">
    <property type="component" value="Unassembled WGS sequence"/>
</dbReference>
<comment type="similarity">
    <text evidence="2">Belongs to the peptidase M14 family.</text>
</comment>
<keyword evidence="5" id="KW-1185">Reference proteome</keyword>
<name>A0A4R6TB78_9BACT</name>
<feature type="domain" description="Peptidase M14" evidence="3">
    <location>
        <begin position="156"/>
        <end position="415"/>
    </location>
</feature>
<feature type="active site" description="Proton donor/acceptor" evidence="2">
    <location>
        <position position="387"/>
    </location>
</feature>
<evidence type="ECO:0000313" key="5">
    <source>
        <dbReference type="Proteomes" id="UP000294535"/>
    </source>
</evidence>
<dbReference type="GO" id="GO:0006508">
    <property type="term" value="P:proteolysis"/>
    <property type="evidence" value="ECO:0007669"/>
    <property type="project" value="InterPro"/>
</dbReference>
<dbReference type="AlphaFoldDB" id="A0A4R6TB78"/>
<dbReference type="PANTHER" id="PTHR12756:SF11">
    <property type="entry name" value="CYTOSOLIC CARBOXYPEPTIDASE 1"/>
    <property type="match status" value="1"/>
</dbReference>
<dbReference type="InterPro" id="IPR050821">
    <property type="entry name" value="Cytosolic_carboxypeptidase"/>
</dbReference>
<dbReference type="OrthoDB" id="1119199at2"/>
<dbReference type="Pfam" id="PF00246">
    <property type="entry name" value="Peptidase_M14"/>
    <property type="match status" value="1"/>
</dbReference>
<keyword evidence="4" id="KW-0378">Hydrolase</keyword>
<dbReference type="RefSeq" id="WP_133553385.1">
    <property type="nucleotide sequence ID" value="NZ_SNYF01000005.1"/>
</dbReference>
<protein>
    <submittedName>
        <fullName evidence="4">Zinc carboxypeptidase</fullName>
    </submittedName>
</protein>
<evidence type="ECO:0000256" key="2">
    <source>
        <dbReference type="PROSITE-ProRule" id="PRU01379"/>
    </source>
</evidence>
<dbReference type="PROSITE" id="PS52035">
    <property type="entry name" value="PEPTIDASE_M14"/>
    <property type="match status" value="1"/>
</dbReference>
<dbReference type="EMBL" id="SNYF01000005">
    <property type="protein sequence ID" value="TDQ19252.1"/>
    <property type="molecule type" value="Genomic_DNA"/>
</dbReference>
<dbReference type="PANTHER" id="PTHR12756">
    <property type="entry name" value="CYTOSOLIC CARBOXYPEPTIDASE"/>
    <property type="match status" value="1"/>
</dbReference>
<keyword evidence="4" id="KW-0121">Carboxypeptidase</keyword>
<dbReference type="SMART" id="SM00631">
    <property type="entry name" value="Zn_pept"/>
    <property type="match status" value="1"/>
</dbReference>
<dbReference type="GO" id="GO:0008270">
    <property type="term" value="F:zinc ion binding"/>
    <property type="evidence" value="ECO:0007669"/>
    <property type="project" value="InterPro"/>
</dbReference>
<dbReference type="PROSITE" id="PS51257">
    <property type="entry name" value="PROKAR_LIPOPROTEIN"/>
    <property type="match status" value="1"/>
</dbReference>
<organism evidence="4 5">
    <name type="scientific">Algoriphagus boseongensis</name>
    <dbReference type="NCBI Taxonomy" id="1442587"/>
    <lineage>
        <taxon>Bacteria</taxon>
        <taxon>Pseudomonadati</taxon>
        <taxon>Bacteroidota</taxon>
        <taxon>Cytophagia</taxon>
        <taxon>Cytophagales</taxon>
        <taxon>Cyclobacteriaceae</taxon>
        <taxon>Algoriphagus</taxon>
    </lineage>
</organism>
<accession>A0A4R6TB78</accession>
<comment type="caution">
    <text evidence="4">The sequence shown here is derived from an EMBL/GenBank/DDBJ whole genome shotgun (WGS) entry which is preliminary data.</text>
</comment>
<gene>
    <name evidence="4" type="ORF">DFQ04_1073</name>
</gene>
<evidence type="ECO:0000259" key="3">
    <source>
        <dbReference type="PROSITE" id="PS52035"/>
    </source>
</evidence>
<evidence type="ECO:0000256" key="1">
    <source>
        <dbReference type="ARBA" id="ARBA00001947"/>
    </source>
</evidence>
<dbReference type="Gene3D" id="3.40.630.10">
    <property type="entry name" value="Zn peptidases"/>
    <property type="match status" value="1"/>
</dbReference>